<protein>
    <recommendedName>
        <fullName evidence="4">NAD-dependent epimerase/dehydratase domain-containing protein</fullName>
    </recommendedName>
</protein>
<dbReference type="InterPro" id="IPR001509">
    <property type="entry name" value="Epimerase_deHydtase"/>
</dbReference>
<feature type="compositionally biased region" description="Polar residues" evidence="3">
    <location>
        <begin position="12"/>
        <end position="29"/>
    </location>
</feature>
<comment type="caution">
    <text evidence="5">The sequence shown here is derived from an EMBL/GenBank/DDBJ whole genome shotgun (WGS) entry which is preliminary data.</text>
</comment>
<comment type="similarity">
    <text evidence="2">Belongs to the NAD(P)-dependent epimerase/dehydratase family. Dihydroflavonol-4-reductase subfamily.</text>
</comment>
<dbReference type="GO" id="GO:0016616">
    <property type="term" value="F:oxidoreductase activity, acting on the CH-OH group of donors, NAD or NADP as acceptor"/>
    <property type="evidence" value="ECO:0007669"/>
    <property type="project" value="TreeGrafter"/>
</dbReference>
<dbReference type="AlphaFoldDB" id="A0A6A5CEY2"/>
<proteinExistence type="inferred from homology"/>
<sequence length="466" mass="51900">MSSSEHSESGSQQVVTNDVPTLSSLQTSSEPRELIIEGSTLQENSSTPINTNLAVEESAGASSSSSSSPSATSSTATTITVCVTGGTGFIASHLIYQLLQKGYKIHTTVRSLPKGRDELFQALLNYQKETIPDASNHFFDENSLKERVQCFEADLLKEGSFEQAIKECQFVHHVASPYKVTVDDPQLDLVDPAVNGTLNVLKECVKLRETQSNEDDKRLKRIILTSSIAAIVDTAEENKVYDENDWNTLSSLKWNPYSFSKVSAEKAAWKFMKECEEKHGNDFLELVTICPSQVIGKAIMPKQVNQSHEGIMKIANGEFPVIFSLYLPLVDVIDVAAAHIYAMEYEMNNRTRFSPSKVERFIVCCETVAMSKVVEILRELYPKESNPWTKRLPTTKLESGFGNAVAKVAGLFQPKGIRQYINSSIGKPQNFNTTKIKETFGMKFIDTKETIRNTVDYLMNIGMIKK</sequence>
<dbReference type="EMBL" id="VFQX01000004">
    <property type="protein sequence ID" value="KAF0983879.1"/>
    <property type="molecule type" value="Genomic_DNA"/>
</dbReference>
<accession>A0A6A5CEY2</accession>
<dbReference type="SUPFAM" id="SSF51735">
    <property type="entry name" value="NAD(P)-binding Rossmann-fold domains"/>
    <property type="match status" value="1"/>
</dbReference>
<gene>
    <name evidence="5" type="ORF">FDP41_007794</name>
</gene>
<dbReference type="OMA" id="NETNHFA"/>
<feature type="compositionally biased region" description="Polar residues" evidence="3">
    <location>
        <begin position="39"/>
        <end position="48"/>
    </location>
</feature>
<evidence type="ECO:0000256" key="2">
    <source>
        <dbReference type="ARBA" id="ARBA00023445"/>
    </source>
</evidence>
<dbReference type="OrthoDB" id="2735536at2759"/>
<dbReference type="Proteomes" id="UP000444721">
    <property type="component" value="Unassembled WGS sequence"/>
</dbReference>
<dbReference type="FunFam" id="3.40.50.720:FF:000085">
    <property type="entry name" value="Dihydroflavonol reductase"/>
    <property type="match status" value="1"/>
</dbReference>
<evidence type="ECO:0000313" key="6">
    <source>
        <dbReference type="Proteomes" id="UP000444721"/>
    </source>
</evidence>
<evidence type="ECO:0000259" key="4">
    <source>
        <dbReference type="Pfam" id="PF01370"/>
    </source>
</evidence>
<evidence type="ECO:0000256" key="1">
    <source>
        <dbReference type="ARBA" id="ARBA00023002"/>
    </source>
</evidence>
<name>A0A6A5CEY2_NAEFO</name>
<keyword evidence="1" id="KW-0560">Oxidoreductase</keyword>
<dbReference type="VEuPathDB" id="AmoebaDB:FDP41_007794"/>
<evidence type="ECO:0000256" key="3">
    <source>
        <dbReference type="SAM" id="MobiDB-lite"/>
    </source>
</evidence>
<dbReference type="VEuPathDB" id="AmoebaDB:NfTy_005800"/>
<dbReference type="PANTHER" id="PTHR10366">
    <property type="entry name" value="NAD DEPENDENT EPIMERASE/DEHYDRATASE"/>
    <property type="match status" value="1"/>
</dbReference>
<organism evidence="5 6">
    <name type="scientific">Naegleria fowleri</name>
    <name type="common">Brain eating amoeba</name>
    <dbReference type="NCBI Taxonomy" id="5763"/>
    <lineage>
        <taxon>Eukaryota</taxon>
        <taxon>Discoba</taxon>
        <taxon>Heterolobosea</taxon>
        <taxon>Tetramitia</taxon>
        <taxon>Eutetramitia</taxon>
        <taxon>Vahlkampfiidae</taxon>
        <taxon>Naegleria</taxon>
    </lineage>
</organism>
<dbReference type="PANTHER" id="PTHR10366:SF564">
    <property type="entry name" value="STEROL-4-ALPHA-CARBOXYLATE 3-DEHYDROGENASE, DECARBOXYLATING"/>
    <property type="match status" value="1"/>
</dbReference>
<keyword evidence="6" id="KW-1185">Reference proteome</keyword>
<dbReference type="InterPro" id="IPR050425">
    <property type="entry name" value="NAD(P)_dehydrat-like"/>
</dbReference>
<reference evidence="5 6" key="1">
    <citation type="journal article" date="2019" name="Sci. Rep.">
        <title>Nanopore sequencing improves the draft genome of the human pathogenic amoeba Naegleria fowleri.</title>
        <authorList>
            <person name="Liechti N."/>
            <person name="Schurch N."/>
            <person name="Bruggmann R."/>
            <person name="Wittwer M."/>
        </authorList>
    </citation>
    <scope>NUCLEOTIDE SEQUENCE [LARGE SCALE GENOMIC DNA]</scope>
    <source>
        <strain evidence="5 6">ATCC 30894</strain>
    </source>
</reference>
<dbReference type="InterPro" id="IPR036291">
    <property type="entry name" value="NAD(P)-bd_dom_sf"/>
</dbReference>
<feature type="region of interest" description="Disordered" evidence="3">
    <location>
        <begin position="1"/>
        <end position="48"/>
    </location>
</feature>
<feature type="domain" description="NAD-dependent epimerase/dehydratase" evidence="4">
    <location>
        <begin position="81"/>
        <end position="345"/>
    </location>
</feature>
<dbReference type="VEuPathDB" id="AmoebaDB:NF0018490"/>
<dbReference type="Pfam" id="PF01370">
    <property type="entry name" value="Epimerase"/>
    <property type="match status" value="1"/>
</dbReference>
<dbReference type="GeneID" id="68115012"/>
<dbReference type="Gene3D" id="3.40.50.720">
    <property type="entry name" value="NAD(P)-binding Rossmann-like Domain"/>
    <property type="match status" value="1"/>
</dbReference>
<dbReference type="RefSeq" id="XP_044568592.1">
    <property type="nucleotide sequence ID" value="XM_044711577.1"/>
</dbReference>
<evidence type="ECO:0000313" key="5">
    <source>
        <dbReference type="EMBL" id="KAF0983879.1"/>
    </source>
</evidence>